<dbReference type="GO" id="GO:0004803">
    <property type="term" value="F:transposase activity"/>
    <property type="evidence" value="ECO:0007669"/>
    <property type="project" value="InterPro"/>
</dbReference>
<proteinExistence type="predicted"/>
<keyword evidence="1" id="KW-0175">Coiled coil</keyword>
<evidence type="ECO:0000313" key="2">
    <source>
        <dbReference type="EMBL" id="MCH1626502.1"/>
    </source>
</evidence>
<sequence>MGKNRTYSKEFRDYVTKLVVLDGRKIVDTCQELNIPYDTLQKWVASYRKKQKEEEHIRQSQLLTASEYKDLFEEERRKKLELEEEVAILKKAMHIFTLEKK</sequence>
<reference evidence="2" key="1">
    <citation type="submission" date="2022-02" db="EMBL/GenBank/DDBJ databases">
        <title>Fredinandcohnia quinoae sp. nov. isolated from Chenopodium quinoa seeds.</title>
        <authorList>
            <person name="Saati-Santamaria Z."/>
            <person name="Flores-Felix J.D."/>
            <person name="Igual J.M."/>
            <person name="Velazquez E."/>
            <person name="Garcia-Fraile P."/>
            <person name="Martinez-Molina E."/>
        </authorList>
    </citation>
    <scope>NUCLEOTIDE SEQUENCE</scope>
    <source>
        <strain evidence="2">SECRCQ15</strain>
    </source>
</reference>
<dbReference type="InterPro" id="IPR002514">
    <property type="entry name" value="Transposase_8"/>
</dbReference>
<dbReference type="RefSeq" id="WP_240256422.1">
    <property type="nucleotide sequence ID" value="NZ_JAKTTI010000023.1"/>
</dbReference>
<dbReference type="Proteomes" id="UP001431131">
    <property type="component" value="Unassembled WGS sequence"/>
</dbReference>
<gene>
    <name evidence="2" type="ORF">MJG50_14280</name>
</gene>
<organism evidence="2 3">
    <name type="scientific">Fredinandcohnia quinoae</name>
    <dbReference type="NCBI Taxonomy" id="2918902"/>
    <lineage>
        <taxon>Bacteria</taxon>
        <taxon>Bacillati</taxon>
        <taxon>Bacillota</taxon>
        <taxon>Bacilli</taxon>
        <taxon>Bacillales</taxon>
        <taxon>Bacillaceae</taxon>
        <taxon>Fredinandcohnia</taxon>
    </lineage>
</organism>
<keyword evidence="3" id="KW-1185">Reference proteome</keyword>
<dbReference type="AlphaFoldDB" id="A0AAW5E911"/>
<dbReference type="SUPFAM" id="SSF46689">
    <property type="entry name" value="Homeodomain-like"/>
    <property type="match status" value="1"/>
</dbReference>
<dbReference type="InterPro" id="IPR009057">
    <property type="entry name" value="Homeodomain-like_sf"/>
</dbReference>
<dbReference type="GO" id="GO:0006313">
    <property type="term" value="P:DNA transposition"/>
    <property type="evidence" value="ECO:0007669"/>
    <property type="project" value="InterPro"/>
</dbReference>
<evidence type="ECO:0000313" key="3">
    <source>
        <dbReference type="Proteomes" id="UP001431131"/>
    </source>
</evidence>
<protein>
    <submittedName>
        <fullName evidence="2">Transposase</fullName>
    </submittedName>
</protein>
<accession>A0AAW5E911</accession>
<comment type="caution">
    <text evidence="2">The sequence shown here is derived from an EMBL/GenBank/DDBJ whole genome shotgun (WGS) entry which is preliminary data.</text>
</comment>
<dbReference type="GO" id="GO:0003677">
    <property type="term" value="F:DNA binding"/>
    <property type="evidence" value="ECO:0007669"/>
    <property type="project" value="InterPro"/>
</dbReference>
<dbReference type="Gene3D" id="1.10.10.60">
    <property type="entry name" value="Homeodomain-like"/>
    <property type="match status" value="1"/>
</dbReference>
<name>A0AAW5E911_9BACI</name>
<feature type="coiled-coil region" evidence="1">
    <location>
        <begin position="65"/>
        <end position="92"/>
    </location>
</feature>
<evidence type="ECO:0000256" key="1">
    <source>
        <dbReference type="SAM" id="Coils"/>
    </source>
</evidence>
<dbReference type="Pfam" id="PF01527">
    <property type="entry name" value="HTH_Tnp_1"/>
    <property type="match status" value="1"/>
</dbReference>
<dbReference type="EMBL" id="JAKTTI010000023">
    <property type="protein sequence ID" value="MCH1626502.1"/>
    <property type="molecule type" value="Genomic_DNA"/>
</dbReference>